<name>A0ACC0W811_9STRA</name>
<comment type="caution">
    <text evidence="1">The sequence shown here is derived from an EMBL/GenBank/DDBJ whole genome shotgun (WGS) entry which is preliminary data.</text>
</comment>
<gene>
    <name evidence="1" type="ORF">PsorP6_007081</name>
</gene>
<organism evidence="1 2">
    <name type="scientific">Peronosclerospora sorghi</name>
    <dbReference type="NCBI Taxonomy" id="230839"/>
    <lineage>
        <taxon>Eukaryota</taxon>
        <taxon>Sar</taxon>
        <taxon>Stramenopiles</taxon>
        <taxon>Oomycota</taxon>
        <taxon>Peronosporomycetes</taxon>
        <taxon>Peronosporales</taxon>
        <taxon>Peronosporaceae</taxon>
        <taxon>Peronosclerospora</taxon>
    </lineage>
</organism>
<evidence type="ECO:0000313" key="2">
    <source>
        <dbReference type="Proteomes" id="UP001163321"/>
    </source>
</evidence>
<dbReference type="Proteomes" id="UP001163321">
    <property type="component" value="Chromosome 3"/>
</dbReference>
<reference evidence="1 2" key="1">
    <citation type="journal article" date="2022" name="bioRxiv">
        <title>The genome of the oomycete Peronosclerospora sorghi, a cosmopolitan pathogen of maize and sorghum, is inflated with dispersed pseudogenes.</title>
        <authorList>
            <person name="Fletcher K."/>
            <person name="Martin F."/>
            <person name="Isakeit T."/>
            <person name="Cavanaugh K."/>
            <person name="Magill C."/>
            <person name="Michelmore R."/>
        </authorList>
    </citation>
    <scope>NUCLEOTIDE SEQUENCE [LARGE SCALE GENOMIC DNA]</scope>
    <source>
        <strain evidence="1">P6</strain>
    </source>
</reference>
<sequence>MRATLILSPLMTSLLASFAGTIDANGQSLEHTGVRRLRVEAGGESGRVASKLAEDEKFKYLVEESNKETADYIFEEVKKLREKMEADTNARLLHGDQTKVDDEVEKKS</sequence>
<accession>A0ACC0W811</accession>
<evidence type="ECO:0000313" key="1">
    <source>
        <dbReference type="EMBL" id="KAI9914702.1"/>
    </source>
</evidence>
<dbReference type="EMBL" id="CM047582">
    <property type="protein sequence ID" value="KAI9914702.1"/>
    <property type="molecule type" value="Genomic_DNA"/>
</dbReference>
<proteinExistence type="predicted"/>
<protein>
    <submittedName>
        <fullName evidence="1">Uncharacterized protein</fullName>
    </submittedName>
</protein>
<keyword evidence="2" id="KW-1185">Reference proteome</keyword>